<dbReference type="InterPro" id="IPR041913">
    <property type="entry name" value="POLD3_sf"/>
</dbReference>
<evidence type="ECO:0000313" key="7">
    <source>
        <dbReference type="Proteomes" id="UP000716291"/>
    </source>
</evidence>
<comment type="caution">
    <text evidence="6">The sequence shown here is derived from an EMBL/GenBank/DDBJ whole genome shotgun (WGS) entry which is preliminary data.</text>
</comment>
<evidence type="ECO:0000256" key="2">
    <source>
        <dbReference type="ARBA" id="ARBA00017589"/>
    </source>
</evidence>
<feature type="region of interest" description="Disordered" evidence="5">
    <location>
        <begin position="184"/>
        <end position="364"/>
    </location>
</feature>
<protein>
    <recommendedName>
        <fullName evidence="2">DNA polymerase delta subunit 3</fullName>
    </recommendedName>
</protein>
<organism evidence="6 7">
    <name type="scientific">Rhizopus oryzae</name>
    <name type="common">Mucormycosis agent</name>
    <name type="synonym">Rhizopus arrhizus var. delemar</name>
    <dbReference type="NCBI Taxonomy" id="64495"/>
    <lineage>
        <taxon>Eukaryota</taxon>
        <taxon>Fungi</taxon>
        <taxon>Fungi incertae sedis</taxon>
        <taxon>Mucoromycota</taxon>
        <taxon>Mucoromycotina</taxon>
        <taxon>Mucoromycetes</taxon>
        <taxon>Mucorales</taxon>
        <taxon>Mucorineae</taxon>
        <taxon>Rhizopodaceae</taxon>
        <taxon>Rhizopus</taxon>
    </lineage>
</organism>
<dbReference type="InterPro" id="IPR019038">
    <property type="entry name" value="POLD3"/>
</dbReference>
<evidence type="ECO:0000256" key="5">
    <source>
        <dbReference type="SAM" id="MobiDB-lite"/>
    </source>
</evidence>
<evidence type="ECO:0000256" key="3">
    <source>
        <dbReference type="ARBA" id="ARBA00022705"/>
    </source>
</evidence>
<dbReference type="Pfam" id="PF09507">
    <property type="entry name" value="CDC27"/>
    <property type="match status" value="1"/>
</dbReference>
<dbReference type="GO" id="GO:0006297">
    <property type="term" value="P:nucleotide-excision repair, DNA gap filling"/>
    <property type="evidence" value="ECO:0007669"/>
    <property type="project" value="TreeGrafter"/>
</dbReference>
<dbReference type="Gene3D" id="3.90.1030.20">
    <property type="entry name" value="DNA polymerase delta, p66 (Cdc27) subunit, wHTH domain"/>
    <property type="match status" value="1"/>
</dbReference>
<dbReference type="GO" id="GO:1904161">
    <property type="term" value="P:DNA synthesis involved in UV-damage excision repair"/>
    <property type="evidence" value="ECO:0007669"/>
    <property type="project" value="TreeGrafter"/>
</dbReference>
<keyword evidence="4" id="KW-0539">Nucleus</keyword>
<comment type="subcellular location">
    <subcellularLocation>
        <location evidence="1">Nucleus</location>
    </subcellularLocation>
</comment>
<dbReference type="OrthoDB" id="514823at2759"/>
<feature type="compositionally biased region" description="Acidic residues" evidence="5">
    <location>
        <begin position="309"/>
        <end position="320"/>
    </location>
</feature>
<dbReference type="PANTHER" id="PTHR17598:SF13">
    <property type="entry name" value="DNA POLYMERASE DELTA SUBUNIT 3"/>
    <property type="match status" value="1"/>
</dbReference>
<evidence type="ECO:0000256" key="1">
    <source>
        <dbReference type="ARBA" id="ARBA00004123"/>
    </source>
</evidence>
<keyword evidence="7" id="KW-1185">Reference proteome</keyword>
<feature type="compositionally biased region" description="Basic residues" evidence="5">
    <location>
        <begin position="288"/>
        <end position="297"/>
    </location>
</feature>
<name>A0A9P6X8Y9_RHIOR</name>
<proteinExistence type="predicted"/>
<sequence length="364" mass="40715">MSDYKEFLDIAVFQENKPVTYKFLARSLGIHVKNAKQALHEFSTSQNNVYAIYCITGIKLSSGEFNIQLIKEDELEATKKKYKSISSTYVYSVASYDLDDFSILYTATKDIPKIPLEDRIKCGVLRNANVQYKSLSAKGSKPPPPSPALNVPISKQPMIATNSATKRKGITPIEAPFPKKVAVEKPVKNTIKSDSKKTKKSSPAAKPVPKKKTDDDDIETRMAKTSLKMEDIFSDDEKDDDKPQSPSPQEEEEDIIMMEADEDIEKAKQPSKEPEDNLQDTPVEPGKIRRKVLKKKTTTNARGHLVTEETWEWETVDASEEAPNKPVTPKSTATKTTSTSNKKSIAQPKKKNQASILNFFGKKP</sequence>
<feature type="compositionally biased region" description="Basic and acidic residues" evidence="5">
    <location>
        <begin position="211"/>
        <end position="231"/>
    </location>
</feature>
<evidence type="ECO:0000256" key="4">
    <source>
        <dbReference type="ARBA" id="ARBA00023242"/>
    </source>
</evidence>
<dbReference type="PANTHER" id="PTHR17598">
    <property type="entry name" value="DNA POLYMERASE DELTA SUBUNIT 3"/>
    <property type="match status" value="1"/>
</dbReference>
<feature type="compositionally biased region" description="Basic and acidic residues" evidence="5">
    <location>
        <begin position="184"/>
        <end position="196"/>
    </location>
</feature>
<feature type="compositionally biased region" description="Low complexity" evidence="5">
    <location>
        <begin position="328"/>
        <end position="344"/>
    </location>
</feature>
<dbReference type="GO" id="GO:0006271">
    <property type="term" value="P:DNA strand elongation involved in DNA replication"/>
    <property type="evidence" value="ECO:0007669"/>
    <property type="project" value="TreeGrafter"/>
</dbReference>
<dbReference type="EMBL" id="JAANQT010000841">
    <property type="protein sequence ID" value="KAG1308041.1"/>
    <property type="molecule type" value="Genomic_DNA"/>
</dbReference>
<dbReference type="GO" id="GO:0003887">
    <property type="term" value="F:DNA-directed DNA polymerase activity"/>
    <property type="evidence" value="ECO:0007669"/>
    <property type="project" value="TreeGrafter"/>
</dbReference>
<dbReference type="GO" id="GO:0043625">
    <property type="term" value="C:delta DNA polymerase complex"/>
    <property type="evidence" value="ECO:0007669"/>
    <property type="project" value="InterPro"/>
</dbReference>
<dbReference type="Proteomes" id="UP000716291">
    <property type="component" value="Unassembled WGS sequence"/>
</dbReference>
<evidence type="ECO:0000313" key="6">
    <source>
        <dbReference type="EMBL" id="KAG1308041.1"/>
    </source>
</evidence>
<gene>
    <name evidence="6" type="ORF">G6F64_006345</name>
</gene>
<reference evidence="6" key="1">
    <citation type="journal article" date="2020" name="Microb. Genom.">
        <title>Genetic diversity of clinical and environmental Mucorales isolates obtained from an investigation of mucormycosis cases among solid organ transplant recipients.</title>
        <authorList>
            <person name="Nguyen M.H."/>
            <person name="Kaul D."/>
            <person name="Muto C."/>
            <person name="Cheng S.J."/>
            <person name="Richter R.A."/>
            <person name="Bruno V.M."/>
            <person name="Liu G."/>
            <person name="Beyhan S."/>
            <person name="Sundermann A.J."/>
            <person name="Mounaud S."/>
            <person name="Pasculle A.W."/>
            <person name="Nierman W.C."/>
            <person name="Driscoll E."/>
            <person name="Cumbie R."/>
            <person name="Clancy C.J."/>
            <person name="Dupont C.L."/>
        </authorList>
    </citation>
    <scope>NUCLEOTIDE SEQUENCE</scope>
    <source>
        <strain evidence="6">GL11</strain>
    </source>
</reference>
<accession>A0A9P6X8Y9</accession>
<dbReference type="AlphaFoldDB" id="A0A9P6X8Y9"/>
<feature type="compositionally biased region" description="Basic and acidic residues" evidence="5">
    <location>
        <begin position="265"/>
        <end position="275"/>
    </location>
</feature>
<feature type="compositionally biased region" description="Acidic residues" evidence="5">
    <location>
        <begin position="249"/>
        <end position="264"/>
    </location>
</feature>
<keyword evidence="3" id="KW-0235">DNA replication</keyword>